<feature type="transmembrane region" description="Helical" evidence="1">
    <location>
        <begin position="16"/>
        <end position="38"/>
    </location>
</feature>
<reference evidence="2 3" key="1">
    <citation type="submission" date="2015-03" db="EMBL/GenBank/DDBJ databases">
        <authorList>
            <person name="Krishnan R."/>
            <person name="Midha S."/>
            <person name="Patil P.B."/>
            <person name="Rameshkumar N."/>
        </authorList>
    </citation>
    <scope>NUCLEOTIDE SEQUENCE [LARGE SCALE GENOMIC DNA]</scope>
    <source>
        <strain evidence="2 3">L1E11</strain>
    </source>
</reference>
<keyword evidence="1" id="KW-0812">Transmembrane</keyword>
<accession>A0ABX5LU37</accession>
<gene>
    <name evidence="2" type="ORF">WH50_16785</name>
</gene>
<name>A0ABX5LU37_9GAMM</name>
<feature type="transmembrane region" description="Helical" evidence="1">
    <location>
        <begin position="45"/>
        <end position="65"/>
    </location>
</feature>
<keyword evidence="1" id="KW-1133">Transmembrane helix</keyword>
<evidence type="ECO:0000313" key="2">
    <source>
        <dbReference type="EMBL" id="PXF30191.1"/>
    </source>
</evidence>
<protein>
    <recommendedName>
        <fullName evidence="4">DUF4149 domain-containing protein</fullName>
    </recommendedName>
</protein>
<comment type="caution">
    <text evidence="2">The sequence shown here is derived from an EMBL/GenBank/DDBJ whole genome shotgun (WGS) entry which is preliminary data.</text>
</comment>
<evidence type="ECO:0000313" key="3">
    <source>
        <dbReference type="Proteomes" id="UP000248090"/>
    </source>
</evidence>
<evidence type="ECO:0008006" key="4">
    <source>
        <dbReference type="Google" id="ProtNLM"/>
    </source>
</evidence>
<evidence type="ECO:0000256" key="1">
    <source>
        <dbReference type="SAM" id="Phobius"/>
    </source>
</evidence>
<organism evidence="2 3">
    <name type="scientific">Pokkaliibacter plantistimulans</name>
    <dbReference type="NCBI Taxonomy" id="1635171"/>
    <lineage>
        <taxon>Bacteria</taxon>
        <taxon>Pseudomonadati</taxon>
        <taxon>Pseudomonadota</taxon>
        <taxon>Gammaproteobacteria</taxon>
        <taxon>Oceanospirillales</taxon>
        <taxon>Balneatrichaceae</taxon>
        <taxon>Pokkaliibacter</taxon>
    </lineage>
</organism>
<keyword evidence="3" id="KW-1185">Reference proteome</keyword>
<proteinExistence type="predicted"/>
<keyword evidence="1" id="KW-0472">Membrane</keyword>
<feature type="transmembrane region" description="Helical" evidence="1">
    <location>
        <begin position="85"/>
        <end position="105"/>
    </location>
</feature>
<sequence>MQTLALSSIAISSSNLGTILIAMVTPTLLFHLFGIALSRWHNWKLITGTVIYLPTLMTIIEVLLVKLSSEIQNPALNQLKHDMNYGRGFAVIAAFLLIGTLFFVLQKHEKQKTSPTREKT</sequence>
<dbReference type="EMBL" id="LAPT01000082">
    <property type="protein sequence ID" value="PXF30191.1"/>
    <property type="molecule type" value="Genomic_DNA"/>
</dbReference>
<dbReference type="Proteomes" id="UP000248090">
    <property type="component" value="Unassembled WGS sequence"/>
</dbReference>